<accession>A0A382WLM7</accession>
<evidence type="ECO:0000259" key="2">
    <source>
        <dbReference type="Pfam" id="PF22725"/>
    </source>
</evidence>
<proteinExistence type="predicted"/>
<dbReference type="Pfam" id="PF22725">
    <property type="entry name" value="GFO_IDH_MocA_C3"/>
    <property type="match status" value="1"/>
</dbReference>
<gene>
    <name evidence="3" type="ORF">METZ01_LOCUS412621</name>
</gene>
<dbReference type="PANTHER" id="PTHR43377:SF6">
    <property type="entry name" value="GFO_IDH_MOCA-LIKE OXIDOREDUCTASE N-TERMINAL DOMAIN-CONTAINING PROTEIN"/>
    <property type="match status" value="1"/>
</dbReference>
<reference evidence="3" key="1">
    <citation type="submission" date="2018-05" db="EMBL/GenBank/DDBJ databases">
        <authorList>
            <person name="Lanie J.A."/>
            <person name="Ng W.-L."/>
            <person name="Kazmierczak K.M."/>
            <person name="Andrzejewski T.M."/>
            <person name="Davidsen T.M."/>
            <person name="Wayne K.J."/>
            <person name="Tettelin H."/>
            <person name="Glass J.I."/>
            <person name="Rusch D."/>
            <person name="Podicherti R."/>
            <person name="Tsui H.-C.T."/>
            <person name="Winkler M.E."/>
        </authorList>
    </citation>
    <scope>NUCLEOTIDE SEQUENCE</scope>
</reference>
<dbReference type="InterPro" id="IPR000683">
    <property type="entry name" value="Gfo/Idh/MocA-like_OxRdtase_N"/>
</dbReference>
<name>A0A382WLM7_9ZZZZ</name>
<feature type="non-terminal residue" evidence="3">
    <location>
        <position position="223"/>
    </location>
</feature>
<feature type="domain" description="GFO/IDH/MocA-like oxidoreductase" evidence="2">
    <location>
        <begin position="139"/>
        <end position="223"/>
    </location>
</feature>
<dbReference type="GO" id="GO:0000166">
    <property type="term" value="F:nucleotide binding"/>
    <property type="evidence" value="ECO:0007669"/>
    <property type="project" value="InterPro"/>
</dbReference>
<dbReference type="Pfam" id="PF01408">
    <property type="entry name" value="GFO_IDH_MocA"/>
    <property type="match status" value="1"/>
</dbReference>
<dbReference type="InterPro" id="IPR055170">
    <property type="entry name" value="GFO_IDH_MocA-like_dom"/>
</dbReference>
<protein>
    <submittedName>
        <fullName evidence="3">Uncharacterized protein</fullName>
    </submittedName>
</protein>
<evidence type="ECO:0000313" key="3">
    <source>
        <dbReference type="EMBL" id="SVD59767.1"/>
    </source>
</evidence>
<feature type="domain" description="Gfo/Idh/MocA-like oxidoreductase N-terminal" evidence="1">
    <location>
        <begin position="10"/>
        <end position="130"/>
    </location>
</feature>
<dbReference type="AlphaFoldDB" id="A0A382WLM7"/>
<evidence type="ECO:0000259" key="1">
    <source>
        <dbReference type="Pfam" id="PF01408"/>
    </source>
</evidence>
<dbReference type="SUPFAM" id="SSF51735">
    <property type="entry name" value="NAD(P)-binding Rossmann-fold domains"/>
    <property type="match status" value="1"/>
</dbReference>
<dbReference type="InterPro" id="IPR036291">
    <property type="entry name" value="NAD(P)-bd_dom_sf"/>
</dbReference>
<dbReference type="InterPro" id="IPR051450">
    <property type="entry name" value="Gfo/Idh/MocA_Oxidoreductases"/>
</dbReference>
<dbReference type="PANTHER" id="PTHR43377">
    <property type="entry name" value="BILIVERDIN REDUCTASE A"/>
    <property type="match status" value="1"/>
</dbReference>
<organism evidence="3">
    <name type="scientific">marine metagenome</name>
    <dbReference type="NCBI Taxonomy" id="408172"/>
    <lineage>
        <taxon>unclassified sequences</taxon>
        <taxon>metagenomes</taxon>
        <taxon>ecological metagenomes</taxon>
    </lineage>
</organism>
<dbReference type="Gene3D" id="3.30.360.10">
    <property type="entry name" value="Dihydrodipicolinate Reductase, domain 2"/>
    <property type="match status" value="1"/>
</dbReference>
<sequence>MNSHVQTKKLRTGVIGLGHWGPNLVRNFSDHPKVDLTHVCDIVPSSFDRVEYLIPKSCTKTTKTPEVINNSEIDAVVIATPSSTHFALVKASLLAGKHVFCEKPLTLETEKDKELCDLADQLGLQLMVGFNFIFNPGIKKLKELIQNQRLGELYSITTKRTHMGLIREDSSVAWDLAPHDVAIMNYLLDASPQRVSAVGSYPLGMDKLGIAFIHLFYASGVIG</sequence>
<dbReference type="EMBL" id="UINC01160881">
    <property type="protein sequence ID" value="SVD59767.1"/>
    <property type="molecule type" value="Genomic_DNA"/>
</dbReference>
<dbReference type="Gene3D" id="3.40.50.720">
    <property type="entry name" value="NAD(P)-binding Rossmann-like Domain"/>
    <property type="match status" value="1"/>
</dbReference>